<evidence type="ECO:0000256" key="5">
    <source>
        <dbReference type="ARBA" id="ARBA00023136"/>
    </source>
</evidence>
<dbReference type="GO" id="GO:0005789">
    <property type="term" value="C:endoplasmic reticulum membrane"/>
    <property type="evidence" value="ECO:0007669"/>
    <property type="project" value="TreeGrafter"/>
</dbReference>
<dbReference type="PROSITE" id="PS51257">
    <property type="entry name" value="PROKAR_LIPOPROTEIN"/>
    <property type="match status" value="1"/>
</dbReference>
<keyword evidence="3 6" id="KW-0812">Transmembrane</keyword>
<dbReference type="GO" id="GO:0006888">
    <property type="term" value="P:endoplasmic reticulum to Golgi vesicle-mediated transport"/>
    <property type="evidence" value="ECO:0007669"/>
    <property type="project" value="InterPro"/>
</dbReference>
<feature type="transmembrane region" description="Helical" evidence="6">
    <location>
        <begin position="182"/>
        <end position="207"/>
    </location>
</feature>
<sequence>MDLRFSTLLVYVSAYALVACLAVCIATGVYYVAEVIEENTQKVKKLLRYCILATAGAHAVLLVWDRQPLTCVLSGLLAQGAYYQLLTKNFPYISFTSPTTLFSGAALFVNQLAWYLHFSDTYETIEYIVCFCLAVVWLVPLVLLLSVASQDGVLPGAPGAGPSTAGRANAQDALYGGPKRGFLLQVFYIVQAHTTPYIKLFASYLGIKLGRKGARRDI</sequence>
<feature type="transmembrane region" description="Helical" evidence="6">
    <location>
        <begin position="45"/>
        <end position="64"/>
    </location>
</feature>
<feature type="transmembrane region" description="Helical" evidence="6">
    <location>
        <begin position="127"/>
        <end position="148"/>
    </location>
</feature>
<keyword evidence="8" id="KW-1185">Reference proteome</keyword>
<name>A0AAX4P3K1_9CHLO</name>
<keyword evidence="4 6" id="KW-1133">Transmembrane helix</keyword>
<comment type="subcellular location">
    <subcellularLocation>
        <location evidence="1">Membrane</location>
        <topology evidence="1">Multi-pass membrane protein</topology>
    </subcellularLocation>
</comment>
<dbReference type="Proteomes" id="UP001472866">
    <property type="component" value="Chromosome 03"/>
</dbReference>
<accession>A0AAX4P3K1</accession>
<dbReference type="GO" id="GO:0000139">
    <property type="term" value="C:Golgi membrane"/>
    <property type="evidence" value="ECO:0007669"/>
    <property type="project" value="TreeGrafter"/>
</dbReference>
<evidence type="ECO:0000256" key="1">
    <source>
        <dbReference type="ARBA" id="ARBA00004141"/>
    </source>
</evidence>
<proteinExistence type="inferred from homology"/>
<organism evidence="7 8">
    <name type="scientific">Chloropicon roscoffensis</name>
    <dbReference type="NCBI Taxonomy" id="1461544"/>
    <lineage>
        <taxon>Eukaryota</taxon>
        <taxon>Viridiplantae</taxon>
        <taxon>Chlorophyta</taxon>
        <taxon>Chloropicophyceae</taxon>
        <taxon>Chloropicales</taxon>
        <taxon>Chloropicaceae</taxon>
        <taxon>Chloropicon</taxon>
    </lineage>
</organism>
<dbReference type="PANTHER" id="PTHR13144:SF0">
    <property type="entry name" value="PROTEIN TEX261"/>
    <property type="match status" value="1"/>
</dbReference>
<protein>
    <submittedName>
        <fullName evidence="7">Transmembrane adaptor Erv26</fullName>
    </submittedName>
</protein>
<evidence type="ECO:0000256" key="2">
    <source>
        <dbReference type="ARBA" id="ARBA00008096"/>
    </source>
</evidence>
<feature type="transmembrane region" description="Helical" evidence="6">
    <location>
        <begin position="92"/>
        <end position="115"/>
    </location>
</feature>
<feature type="transmembrane region" description="Helical" evidence="6">
    <location>
        <begin position="12"/>
        <end position="33"/>
    </location>
</feature>
<evidence type="ECO:0000313" key="7">
    <source>
        <dbReference type="EMBL" id="WZN60749.1"/>
    </source>
</evidence>
<dbReference type="EMBL" id="CP151503">
    <property type="protein sequence ID" value="WZN60749.1"/>
    <property type="molecule type" value="Genomic_DNA"/>
</dbReference>
<dbReference type="PANTHER" id="PTHR13144">
    <property type="entry name" value="TEX261 PROTEIN"/>
    <property type="match status" value="1"/>
</dbReference>
<evidence type="ECO:0000256" key="4">
    <source>
        <dbReference type="ARBA" id="ARBA00022989"/>
    </source>
</evidence>
<reference evidence="7 8" key="1">
    <citation type="submission" date="2024-03" db="EMBL/GenBank/DDBJ databases">
        <title>Complete genome sequence of the green alga Chloropicon roscoffensis RCC1871.</title>
        <authorList>
            <person name="Lemieux C."/>
            <person name="Pombert J.-F."/>
            <person name="Otis C."/>
            <person name="Turmel M."/>
        </authorList>
    </citation>
    <scope>NUCLEOTIDE SEQUENCE [LARGE SCALE GENOMIC DNA]</scope>
    <source>
        <strain evidence="7 8">RCC1871</strain>
    </source>
</reference>
<gene>
    <name evidence="7" type="ORF">HKI87_03g22830</name>
</gene>
<evidence type="ECO:0000256" key="3">
    <source>
        <dbReference type="ARBA" id="ARBA00022692"/>
    </source>
</evidence>
<dbReference type="GO" id="GO:0030134">
    <property type="term" value="C:COPII-coated ER to Golgi transport vesicle"/>
    <property type="evidence" value="ECO:0007669"/>
    <property type="project" value="TreeGrafter"/>
</dbReference>
<comment type="similarity">
    <text evidence="2">Belongs to the SVP26 family.</text>
</comment>
<evidence type="ECO:0000313" key="8">
    <source>
        <dbReference type="Proteomes" id="UP001472866"/>
    </source>
</evidence>
<dbReference type="Pfam" id="PF04148">
    <property type="entry name" value="Erv26"/>
    <property type="match status" value="1"/>
</dbReference>
<dbReference type="InterPro" id="IPR007277">
    <property type="entry name" value="Svp26/Tex261"/>
</dbReference>
<evidence type="ECO:0000256" key="6">
    <source>
        <dbReference type="SAM" id="Phobius"/>
    </source>
</evidence>
<keyword evidence="5 6" id="KW-0472">Membrane</keyword>
<dbReference type="GO" id="GO:0097020">
    <property type="term" value="F:COPII receptor activity"/>
    <property type="evidence" value="ECO:0007669"/>
    <property type="project" value="InterPro"/>
</dbReference>
<dbReference type="AlphaFoldDB" id="A0AAX4P3K1"/>